<dbReference type="RefSeq" id="WP_234517808.1">
    <property type="nucleotide sequence ID" value="NZ_BAAAUF010000049.1"/>
</dbReference>
<dbReference type="SUPFAM" id="SSF48264">
    <property type="entry name" value="Cytochrome P450"/>
    <property type="match status" value="1"/>
</dbReference>
<dbReference type="Gene3D" id="1.10.630.10">
    <property type="entry name" value="Cytochrome P450"/>
    <property type="match status" value="1"/>
</dbReference>
<dbReference type="PANTHER" id="PTHR46696">
    <property type="entry name" value="P450, PUTATIVE (EUROFUNG)-RELATED"/>
    <property type="match status" value="1"/>
</dbReference>
<dbReference type="EMBL" id="BAAAUF010000049">
    <property type="protein sequence ID" value="GAA3061812.1"/>
    <property type="molecule type" value="Genomic_DNA"/>
</dbReference>
<name>A0ABP6LZ39_9ACTN</name>
<sequence length="427" mass="45651">MISNKTDSELGRELMTVRGFQWIYGVKDDPYALLLRAESDDPHELGRKVRERGRLYWSSAEAWVTADHATGAEALADGRLGVRPPAPESVPNDRASYAWQIPSLDDVFPLDDACLKLPRDEYTRLRALVEPAFTGEAAPAQHAAAVKHHEQRLDALGSGESGFDLTADLLRPAVTATVASLLGVPVERGAEYGRICSNAAVTLDATLCPPRLNTARSLITAVAECRQLAGELTTAALRNPGEDLLSRVSRAADRPTGQVLCTLFTAVGVEVAVTLAGNAVSALLDRRDEWTKLTEDPARAADVVTETLRHAPPVRMQKLVAGEETVLGGERVKTGGQVVVLIEAADRDAGAFRDADRFVVGRKTSASDLFGTEGLPVSVVSAFARTHAAAALETLARRLPGLHRTGPAVRRLRSPVSGGLLQFPVAA</sequence>
<accession>A0ABP6LZ39</accession>
<dbReference type="InterPro" id="IPR036396">
    <property type="entry name" value="Cyt_P450_sf"/>
</dbReference>
<dbReference type="NCBIfam" id="TIGR04515">
    <property type="entry name" value="P450_rel_GT_act"/>
    <property type="match status" value="1"/>
</dbReference>
<gene>
    <name evidence="2" type="ORF">GCM10010448_51480</name>
</gene>
<keyword evidence="3" id="KW-1185">Reference proteome</keyword>
<reference evidence="3" key="1">
    <citation type="journal article" date="2019" name="Int. J. Syst. Evol. Microbiol.">
        <title>The Global Catalogue of Microorganisms (GCM) 10K type strain sequencing project: providing services to taxonomists for standard genome sequencing and annotation.</title>
        <authorList>
            <consortium name="The Broad Institute Genomics Platform"/>
            <consortium name="The Broad Institute Genome Sequencing Center for Infectious Disease"/>
            <person name="Wu L."/>
            <person name="Ma J."/>
        </authorList>
    </citation>
    <scope>NUCLEOTIDE SEQUENCE [LARGE SCALE GENOMIC DNA]</scope>
    <source>
        <strain evidence="3">JCM 9091</strain>
    </source>
</reference>
<evidence type="ECO:0000313" key="3">
    <source>
        <dbReference type="Proteomes" id="UP001501532"/>
    </source>
</evidence>
<dbReference type="CDD" id="cd11036">
    <property type="entry name" value="AknT-like"/>
    <property type="match status" value="1"/>
</dbReference>
<protein>
    <recommendedName>
        <fullName evidence="4">P450-derived glycosyltransferase activator</fullName>
    </recommendedName>
</protein>
<evidence type="ECO:0008006" key="4">
    <source>
        <dbReference type="Google" id="ProtNLM"/>
    </source>
</evidence>
<evidence type="ECO:0000256" key="1">
    <source>
        <dbReference type="ARBA" id="ARBA00010617"/>
    </source>
</evidence>
<evidence type="ECO:0000313" key="2">
    <source>
        <dbReference type="EMBL" id="GAA3061812.1"/>
    </source>
</evidence>
<dbReference type="PANTHER" id="PTHR46696:SF4">
    <property type="entry name" value="BIOTIN BIOSYNTHESIS CYTOCHROME P450"/>
    <property type="match status" value="1"/>
</dbReference>
<proteinExistence type="inferred from homology"/>
<organism evidence="2 3">
    <name type="scientific">Streptomyces glomeratus</name>
    <dbReference type="NCBI Taxonomy" id="284452"/>
    <lineage>
        <taxon>Bacteria</taxon>
        <taxon>Bacillati</taxon>
        <taxon>Actinomycetota</taxon>
        <taxon>Actinomycetes</taxon>
        <taxon>Kitasatosporales</taxon>
        <taxon>Streptomycetaceae</taxon>
        <taxon>Streptomyces</taxon>
    </lineage>
</organism>
<comment type="caution">
    <text evidence="2">The sequence shown here is derived from an EMBL/GenBank/DDBJ whole genome shotgun (WGS) entry which is preliminary data.</text>
</comment>
<dbReference type="PRINTS" id="PR00359">
    <property type="entry name" value="BP450"/>
</dbReference>
<dbReference type="Proteomes" id="UP001501532">
    <property type="component" value="Unassembled WGS sequence"/>
</dbReference>
<dbReference type="InterPro" id="IPR030958">
    <property type="entry name" value="P450-rel_GT_act"/>
</dbReference>
<comment type="similarity">
    <text evidence="1">Belongs to the cytochrome P450 family.</text>
</comment>
<dbReference type="InterPro" id="IPR002397">
    <property type="entry name" value="Cyt_P450_B"/>
</dbReference>